<reference evidence="2 3" key="1">
    <citation type="submission" date="2019-04" db="EMBL/GenBank/DDBJ databases">
        <title>Friends and foes A comparative genomics study of 23 Aspergillus species from section Flavi.</title>
        <authorList>
            <consortium name="DOE Joint Genome Institute"/>
            <person name="Kjaerbolling I."/>
            <person name="Vesth T."/>
            <person name="Frisvad J.C."/>
            <person name="Nybo J.L."/>
            <person name="Theobald S."/>
            <person name="Kildgaard S."/>
            <person name="Isbrandt T."/>
            <person name="Kuo A."/>
            <person name="Sato A."/>
            <person name="Lyhne E.K."/>
            <person name="Kogle M.E."/>
            <person name="Wiebenga A."/>
            <person name="Kun R.S."/>
            <person name="Lubbers R.J."/>
            <person name="Makela M.R."/>
            <person name="Barry K."/>
            <person name="Chovatia M."/>
            <person name="Clum A."/>
            <person name="Daum C."/>
            <person name="Haridas S."/>
            <person name="He G."/>
            <person name="LaButti K."/>
            <person name="Lipzen A."/>
            <person name="Mondo S."/>
            <person name="Riley R."/>
            <person name="Salamov A."/>
            <person name="Simmons B.A."/>
            <person name="Magnuson J.K."/>
            <person name="Henrissat B."/>
            <person name="Mortensen U.H."/>
            <person name="Larsen T.O."/>
            <person name="Devries R.P."/>
            <person name="Grigoriev I.V."/>
            <person name="Machida M."/>
            <person name="Baker S.E."/>
            <person name="Andersen M.R."/>
        </authorList>
    </citation>
    <scope>NUCLEOTIDE SEQUENCE [LARGE SCALE GENOMIC DNA]</scope>
    <source>
        <strain evidence="2 3">CBS 151.66</strain>
    </source>
</reference>
<evidence type="ECO:0000313" key="3">
    <source>
        <dbReference type="Proteomes" id="UP000326565"/>
    </source>
</evidence>
<evidence type="ECO:0000313" key="2">
    <source>
        <dbReference type="EMBL" id="KAB8071459.1"/>
    </source>
</evidence>
<feature type="compositionally biased region" description="Low complexity" evidence="1">
    <location>
        <begin position="18"/>
        <end position="40"/>
    </location>
</feature>
<dbReference type="Proteomes" id="UP000326565">
    <property type="component" value="Unassembled WGS sequence"/>
</dbReference>
<sequence>MTEDKKRGTDNNQNPKHPSNNPNSQAPNTNTNTTNNNNSNPNPPSLTDRIQASASSLARNVFSAPGSTRDTEHLLSNTSKVSTTPSSSSALATAERYNQISGLPSGPQLRNSNVGTFRSATTQGGLDIPQLTEQEFTDPSLIDPSILDTYQGKGKGKEREPYPSTHQQHDDGSAVISLLTDKTFDPTFPSSADEIVETELSYPQLTPAEMQMLETFRRHMPPDTSSPSAHRLTSASLVPDIGAILDSAPGQTDMDTGALRDSVLGSLPGSEDWVAVEERYHDEVWGYLKPALEAAAKEMEERKEETREGEDGPAVQRLKMILRHMRA</sequence>
<feature type="compositionally biased region" description="Polar residues" evidence="1">
    <location>
        <begin position="96"/>
        <end position="124"/>
    </location>
</feature>
<dbReference type="EMBL" id="ML732272">
    <property type="protein sequence ID" value="KAB8071459.1"/>
    <property type="molecule type" value="Genomic_DNA"/>
</dbReference>
<name>A0A5N5WT12_9EURO</name>
<feature type="compositionally biased region" description="Polar residues" evidence="1">
    <location>
        <begin position="48"/>
        <end position="58"/>
    </location>
</feature>
<organism evidence="2 3">
    <name type="scientific">Aspergillus leporis</name>
    <dbReference type="NCBI Taxonomy" id="41062"/>
    <lineage>
        <taxon>Eukaryota</taxon>
        <taxon>Fungi</taxon>
        <taxon>Dikarya</taxon>
        <taxon>Ascomycota</taxon>
        <taxon>Pezizomycotina</taxon>
        <taxon>Eurotiomycetes</taxon>
        <taxon>Eurotiomycetidae</taxon>
        <taxon>Eurotiales</taxon>
        <taxon>Aspergillaceae</taxon>
        <taxon>Aspergillus</taxon>
        <taxon>Aspergillus subgen. Circumdati</taxon>
    </lineage>
</organism>
<proteinExistence type="predicted"/>
<feature type="region of interest" description="Disordered" evidence="1">
    <location>
        <begin position="1"/>
        <end position="171"/>
    </location>
</feature>
<keyword evidence="3" id="KW-1185">Reference proteome</keyword>
<protein>
    <submittedName>
        <fullName evidence="2">Uncharacterized protein</fullName>
    </submittedName>
</protein>
<evidence type="ECO:0000256" key="1">
    <source>
        <dbReference type="SAM" id="MobiDB-lite"/>
    </source>
</evidence>
<accession>A0A5N5WT12</accession>
<dbReference type="OrthoDB" id="5337545at2759"/>
<dbReference type="AlphaFoldDB" id="A0A5N5WT12"/>
<feature type="compositionally biased region" description="Basic and acidic residues" evidence="1">
    <location>
        <begin position="155"/>
        <end position="171"/>
    </location>
</feature>
<gene>
    <name evidence="2" type="ORF">BDV29DRAFT_179230</name>
</gene>
<feature type="compositionally biased region" description="Low complexity" evidence="1">
    <location>
        <begin position="76"/>
        <end position="94"/>
    </location>
</feature>